<gene>
    <name evidence="1" type="ORF">V8G54_007479</name>
</gene>
<sequence>MMDQFMDNPFLSAPRGIGAGAGVHCGWNARETEDALLFRVDMPRLGKEEEICVYLYQRSSHFTNWEFGCQEEMLFCGIFDRHGPWGHFVAKRETLSQTSLDPDVNVDITVGKKQHQFNIWKHSYLKTCAAIGRELKQNRKIDSFFSRTTPDLLSCRFATTSDDGSLVAVQLTDEVSGGENSVVIVVVIWDNISCLIRFRCPRCLPAADRHGRRQTY</sequence>
<protein>
    <submittedName>
        <fullName evidence="1">Uncharacterized protein</fullName>
    </submittedName>
</protein>
<organism evidence="1 2">
    <name type="scientific">Vigna mungo</name>
    <name type="common">Black gram</name>
    <name type="synonym">Phaseolus mungo</name>
    <dbReference type="NCBI Taxonomy" id="3915"/>
    <lineage>
        <taxon>Eukaryota</taxon>
        <taxon>Viridiplantae</taxon>
        <taxon>Streptophyta</taxon>
        <taxon>Embryophyta</taxon>
        <taxon>Tracheophyta</taxon>
        <taxon>Spermatophyta</taxon>
        <taxon>Magnoliopsida</taxon>
        <taxon>eudicotyledons</taxon>
        <taxon>Gunneridae</taxon>
        <taxon>Pentapetalae</taxon>
        <taxon>rosids</taxon>
        <taxon>fabids</taxon>
        <taxon>Fabales</taxon>
        <taxon>Fabaceae</taxon>
        <taxon>Papilionoideae</taxon>
        <taxon>50 kb inversion clade</taxon>
        <taxon>NPAAA clade</taxon>
        <taxon>indigoferoid/millettioid clade</taxon>
        <taxon>Phaseoleae</taxon>
        <taxon>Vigna</taxon>
    </lineage>
</organism>
<proteinExistence type="predicted"/>
<reference evidence="1 2" key="1">
    <citation type="journal article" date="2023" name="Life. Sci Alliance">
        <title>Evolutionary insights into 3D genome organization and epigenetic landscape of Vigna mungo.</title>
        <authorList>
            <person name="Junaid A."/>
            <person name="Singh B."/>
            <person name="Bhatia S."/>
        </authorList>
    </citation>
    <scope>NUCLEOTIDE SEQUENCE [LARGE SCALE GENOMIC DNA]</scope>
    <source>
        <strain evidence="1">Urdbean</strain>
    </source>
</reference>
<dbReference type="AlphaFoldDB" id="A0AAQ3P3V4"/>
<keyword evidence="2" id="KW-1185">Reference proteome</keyword>
<dbReference type="Proteomes" id="UP001374535">
    <property type="component" value="Chromosome 2"/>
</dbReference>
<evidence type="ECO:0000313" key="2">
    <source>
        <dbReference type="Proteomes" id="UP001374535"/>
    </source>
</evidence>
<accession>A0AAQ3P3V4</accession>
<dbReference type="EMBL" id="CP144699">
    <property type="protein sequence ID" value="WVZ20157.1"/>
    <property type="molecule type" value="Genomic_DNA"/>
</dbReference>
<name>A0AAQ3P3V4_VIGMU</name>
<evidence type="ECO:0000313" key="1">
    <source>
        <dbReference type="EMBL" id="WVZ20157.1"/>
    </source>
</evidence>